<keyword evidence="3" id="KW-1185">Reference proteome</keyword>
<dbReference type="InterPro" id="IPR036977">
    <property type="entry name" value="DNA_primase_Znf_CHC2"/>
</dbReference>
<dbReference type="Proteomes" id="UP001620339">
    <property type="component" value="Unassembled WGS sequence"/>
</dbReference>
<organism evidence="2 3">
    <name type="scientific">Rhodanobacter hydrolyticus</name>
    <dbReference type="NCBI Taxonomy" id="2250595"/>
    <lineage>
        <taxon>Bacteria</taxon>
        <taxon>Pseudomonadati</taxon>
        <taxon>Pseudomonadota</taxon>
        <taxon>Gammaproteobacteria</taxon>
        <taxon>Lysobacterales</taxon>
        <taxon>Rhodanobacteraceae</taxon>
        <taxon>Rhodanobacter</taxon>
    </lineage>
</organism>
<dbReference type="SMART" id="SM00400">
    <property type="entry name" value="ZnF_CHCC"/>
    <property type="match status" value="1"/>
</dbReference>
<dbReference type="RefSeq" id="WP_404612834.1">
    <property type="nucleotide sequence ID" value="NZ_JADIKK010000008.1"/>
</dbReference>
<evidence type="ECO:0000313" key="3">
    <source>
        <dbReference type="Proteomes" id="UP001620339"/>
    </source>
</evidence>
<evidence type="ECO:0000313" key="2">
    <source>
        <dbReference type="EMBL" id="MFK2876868.1"/>
    </source>
</evidence>
<evidence type="ECO:0000259" key="1">
    <source>
        <dbReference type="SMART" id="SM00400"/>
    </source>
</evidence>
<sequence length="102" mass="11053">MSRSSSAYLPKDWHGRLPAPAIYYAQHLGNLDQADANGWAPAPCPFHDDHGASLSVKLVGTKGAYRCDTCGNHGDMVAFHMACTELPFKEAVRDLIGLRGRA</sequence>
<proteinExistence type="predicted"/>
<name>A0ABW8J3K8_9GAMM</name>
<reference evidence="2 3" key="1">
    <citation type="submission" date="2020-10" db="EMBL/GenBank/DDBJ databases">
        <title>Phylogeny of dyella-like bacteria.</title>
        <authorList>
            <person name="Fu J."/>
        </authorList>
    </citation>
    <scope>NUCLEOTIDE SEQUENCE [LARGE SCALE GENOMIC DNA]</scope>
    <source>
        <strain evidence="2 3">KACC 19113</strain>
    </source>
</reference>
<dbReference type="InterPro" id="IPR002694">
    <property type="entry name" value="Znf_CHC2"/>
</dbReference>
<feature type="domain" description="Zinc finger CHC2-type" evidence="1">
    <location>
        <begin position="42"/>
        <end position="96"/>
    </location>
</feature>
<gene>
    <name evidence="2" type="ORF">ISP25_07300</name>
</gene>
<dbReference type="SUPFAM" id="SSF57783">
    <property type="entry name" value="Zinc beta-ribbon"/>
    <property type="match status" value="1"/>
</dbReference>
<accession>A0ABW8J3K8</accession>
<comment type="caution">
    <text evidence="2">The sequence shown here is derived from an EMBL/GenBank/DDBJ whole genome shotgun (WGS) entry which is preliminary data.</text>
</comment>
<dbReference type="EMBL" id="JADIKK010000008">
    <property type="protein sequence ID" value="MFK2876868.1"/>
    <property type="molecule type" value="Genomic_DNA"/>
</dbReference>
<dbReference type="Pfam" id="PF01807">
    <property type="entry name" value="Zn_ribbon_DnaG"/>
    <property type="match status" value="1"/>
</dbReference>
<protein>
    <recommendedName>
        <fullName evidence="1">Zinc finger CHC2-type domain-containing protein</fullName>
    </recommendedName>
</protein>
<dbReference type="Gene3D" id="3.90.580.10">
    <property type="entry name" value="Zinc finger, CHC2-type domain"/>
    <property type="match status" value="1"/>
</dbReference>